<keyword evidence="2" id="KW-0328">Glycosyltransferase</keyword>
<comment type="subcellular location">
    <subcellularLocation>
        <location evidence="2">Endoplasmic reticulum membrane</location>
        <topology evidence="2">Multi-pass membrane protein</topology>
    </subcellularLocation>
</comment>
<evidence type="ECO:0000256" key="2">
    <source>
        <dbReference type="RuleBase" id="RU367007"/>
    </source>
</evidence>
<evidence type="ECO:0000259" key="3">
    <source>
        <dbReference type="Pfam" id="PF16192"/>
    </source>
</evidence>
<gene>
    <name evidence="4" type="ORF">HDK90DRAFT_498222</name>
</gene>
<keyword evidence="2" id="KW-0808">Transferase</keyword>
<dbReference type="Proteomes" id="UP001492380">
    <property type="component" value="Unassembled WGS sequence"/>
</dbReference>
<dbReference type="InterPro" id="IPR032421">
    <property type="entry name" value="PMT_4TMC"/>
</dbReference>
<protein>
    <recommendedName>
        <fullName evidence="2">Dolichyl-phosphate-mannose--protein mannosyltransferase</fullName>
        <ecNumber evidence="2">2.4.1.109</ecNumber>
    </recommendedName>
</protein>
<proteinExistence type="inferred from homology"/>
<evidence type="ECO:0000256" key="1">
    <source>
        <dbReference type="ARBA" id="ARBA00023180"/>
    </source>
</evidence>
<feature type="domain" description="Protein O-mannosyl-transferase C-terminal four TM" evidence="3">
    <location>
        <begin position="2"/>
        <end position="46"/>
    </location>
</feature>
<dbReference type="EC" id="2.4.1.109" evidence="2"/>
<feature type="transmembrane region" description="Helical" evidence="2">
    <location>
        <begin position="20"/>
        <end position="40"/>
    </location>
</feature>
<dbReference type="EMBL" id="JBBWRZ010000012">
    <property type="protein sequence ID" value="KAK8224868.1"/>
    <property type="molecule type" value="Genomic_DNA"/>
</dbReference>
<comment type="similarity">
    <text evidence="2">Belongs to the glycosyltransferase 39 family.</text>
</comment>
<organism evidence="4 5">
    <name type="scientific">Phyllosticta capitalensis</name>
    <dbReference type="NCBI Taxonomy" id="121624"/>
    <lineage>
        <taxon>Eukaryota</taxon>
        <taxon>Fungi</taxon>
        <taxon>Dikarya</taxon>
        <taxon>Ascomycota</taxon>
        <taxon>Pezizomycotina</taxon>
        <taxon>Dothideomycetes</taxon>
        <taxon>Dothideomycetes incertae sedis</taxon>
        <taxon>Botryosphaeriales</taxon>
        <taxon>Phyllostictaceae</taxon>
        <taxon>Phyllosticta</taxon>
    </lineage>
</organism>
<keyword evidence="5" id="KW-1185">Reference proteome</keyword>
<keyword evidence="2" id="KW-0472">Membrane</keyword>
<dbReference type="PANTHER" id="PTHR10050:SF50">
    <property type="entry name" value="DOLICHYL-PHOSPHATE-MANNOSE--PROTEIN MANNOSYLTRANSFERASE 1-RELATED"/>
    <property type="match status" value="1"/>
</dbReference>
<comment type="pathway">
    <text evidence="2">Protein modification; protein glycosylation.</text>
</comment>
<dbReference type="InterPro" id="IPR027005">
    <property type="entry name" value="PMT-like"/>
</dbReference>
<comment type="catalytic activity">
    <reaction evidence="2">
        <text>a di-trans,poly-cis-dolichyl beta-D-mannosyl phosphate + L-threonyl-[protein] = 3-O-(alpha-D-mannosyl)-L-threonyl-[protein] + a di-trans,poly-cis-dolichyl phosphate + H(+)</text>
        <dbReference type="Rhea" id="RHEA:53396"/>
        <dbReference type="Rhea" id="RHEA-COMP:11060"/>
        <dbReference type="Rhea" id="RHEA-COMP:13547"/>
        <dbReference type="Rhea" id="RHEA-COMP:19498"/>
        <dbReference type="Rhea" id="RHEA-COMP:19501"/>
        <dbReference type="ChEBI" id="CHEBI:15378"/>
        <dbReference type="ChEBI" id="CHEBI:30013"/>
        <dbReference type="ChEBI" id="CHEBI:57683"/>
        <dbReference type="ChEBI" id="CHEBI:58211"/>
        <dbReference type="ChEBI" id="CHEBI:137323"/>
        <dbReference type="EC" id="2.4.1.109"/>
    </reaction>
</comment>
<accession>A0ABR1YBS0</accession>
<evidence type="ECO:0000313" key="4">
    <source>
        <dbReference type="EMBL" id="KAK8224868.1"/>
    </source>
</evidence>
<keyword evidence="2" id="KW-0256">Endoplasmic reticulum</keyword>
<comment type="function">
    <text evidence="2">Transfers mannose from Dol-P-mannose to Ser or Thr residues on proteins.</text>
</comment>
<comment type="catalytic activity">
    <reaction evidence="2">
        <text>a di-trans,poly-cis-dolichyl beta-D-mannosyl phosphate + L-seryl-[protein] = 3-O-(alpha-D-mannosyl)-L-seryl-[protein] + a di-trans,poly-cis-dolichyl phosphate + H(+)</text>
        <dbReference type="Rhea" id="RHEA:17377"/>
        <dbReference type="Rhea" id="RHEA-COMP:9863"/>
        <dbReference type="Rhea" id="RHEA-COMP:13546"/>
        <dbReference type="Rhea" id="RHEA-COMP:19498"/>
        <dbReference type="Rhea" id="RHEA-COMP:19501"/>
        <dbReference type="ChEBI" id="CHEBI:15378"/>
        <dbReference type="ChEBI" id="CHEBI:29999"/>
        <dbReference type="ChEBI" id="CHEBI:57683"/>
        <dbReference type="ChEBI" id="CHEBI:58211"/>
        <dbReference type="ChEBI" id="CHEBI:137321"/>
        <dbReference type="EC" id="2.4.1.109"/>
    </reaction>
</comment>
<dbReference type="PANTHER" id="PTHR10050">
    <property type="entry name" value="DOLICHYL-PHOSPHATE-MANNOSE--PROTEIN MANNOSYLTRANSFERASE"/>
    <property type="match status" value="1"/>
</dbReference>
<keyword evidence="1" id="KW-0325">Glycoprotein</keyword>
<comment type="caution">
    <text evidence="2">Lacks conserved residue(s) required for the propagation of feature annotation.</text>
</comment>
<comment type="caution">
    <text evidence="4">The sequence shown here is derived from an EMBL/GenBank/DDBJ whole genome shotgun (WGS) entry which is preliminary data.</text>
</comment>
<keyword evidence="2" id="KW-0812">Transmembrane</keyword>
<name>A0ABR1YBS0_9PEZI</name>
<evidence type="ECO:0000313" key="5">
    <source>
        <dbReference type="Proteomes" id="UP001492380"/>
    </source>
</evidence>
<sequence>MILLGWFFHYFPFYLMQRQLFLHYYFLALYFAIMGLALTYDFVTKDLESQGATDGL</sequence>
<reference evidence="4 5" key="1">
    <citation type="submission" date="2024-04" db="EMBL/GenBank/DDBJ databases">
        <title>Phyllosticta paracitricarpa is synonymous to the EU quarantine fungus P. citricarpa based on phylogenomic analyses.</title>
        <authorList>
            <consortium name="Lawrence Berkeley National Laboratory"/>
            <person name="Van Ingen-Buijs V.A."/>
            <person name="Van Westerhoven A.C."/>
            <person name="Haridas S."/>
            <person name="Skiadas P."/>
            <person name="Martin F."/>
            <person name="Groenewald J.Z."/>
            <person name="Crous P.W."/>
            <person name="Seidl M.F."/>
        </authorList>
    </citation>
    <scope>NUCLEOTIDE SEQUENCE [LARGE SCALE GENOMIC DNA]</scope>
    <source>
        <strain evidence="4 5">CBS 123374</strain>
    </source>
</reference>
<keyword evidence="2" id="KW-1133">Transmembrane helix</keyword>
<dbReference type="Pfam" id="PF16192">
    <property type="entry name" value="PMT_4TMC"/>
    <property type="match status" value="1"/>
</dbReference>